<sequence>MAAKKADEKKQATQKLDRSVKKLVKAIDQQPKNAENYYALGMLLTDAKEYQQAEELFKRAINFFTTEKLATDLLLYGLGNVLYADGLYTEAQQYFKQIKQKKLKMSAYLMIAQTEYAQDNYQQALVFGLTVAEKPGENQIAGNLLVGESLLALGELKTAAVYFDRVLQVQPTDFQANFQRGIIEMVLHRNGSKFFEQAKQSNPQKFIRQQERLTDIERVLVAKQQRSNQKESDNDSKQ</sequence>
<feature type="repeat" description="TPR" evidence="1">
    <location>
        <begin position="34"/>
        <end position="67"/>
    </location>
</feature>
<evidence type="ECO:0000313" key="3">
    <source>
        <dbReference type="Proteomes" id="UP000051451"/>
    </source>
</evidence>
<dbReference type="OrthoDB" id="2329209at2"/>
<organism evidence="2 3">
    <name type="scientific">Liquorilactobacillus ghanensis DSM 18630</name>
    <dbReference type="NCBI Taxonomy" id="1423750"/>
    <lineage>
        <taxon>Bacteria</taxon>
        <taxon>Bacillati</taxon>
        <taxon>Bacillota</taxon>
        <taxon>Bacilli</taxon>
        <taxon>Lactobacillales</taxon>
        <taxon>Lactobacillaceae</taxon>
        <taxon>Liquorilactobacillus</taxon>
    </lineage>
</organism>
<dbReference type="SUPFAM" id="SSF48452">
    <property type="entry name" value="TPR-like"/>
    <property type="match status" value="1"/>
</dbReference>
<evidence type="ECO:0000313" key="2">
    <source>
        <dbReference type="EMBL" id="KRM07683.1"/>
    </source>
</evidence>
<dbReference type="SMART" id="SM00028">
    <property type="entry name" value="TPR"/>
    <property type="match status" value="3"/>
</dbReference>
<proteinExistence type="predicted"/>
<dbReference type="EMBL" id="AZGB01000005">
    <property type="protein sequence ID" value="KRM07683.1"/>
    <property type="molecule type" value="Genomic_DNA"/>
</dbReference>
<dbReference type="RefSeq" id="WP_057870927.1">
    <property type="nucleotide sequence ID" value="NZ_AZGB01000005.1"/>
</dbReference>
<dbReference type="PROSITE" id="PS50005">
    <property type="entry name" value="TPR"/>
    <property type="match status" value="2"/>
</dbReference>
<dbReference type="Proteomes" id="UP000051451">
    <property type="component" value="Unassembled WGS sequence"/>
</dbReference>
<accession>A0A0R1VXB6</accession>
<gene>
    <name evidence="2" type="ORF">FC89_GL000123</name>
</gene>
<dbReference type="PANTHER" id="PTHR12558">
    <property type="entry name" value="CELL DIVISION CYCLE 16,23,27"/>
    <property type="match status" value="1"/>
</dbReference>
<dbReference type="Gene3D" id="1.25.40.10">
    <property type="entry name" value="Tetratricopeptide repeat domain"/>
    <property type="match status" value="2"/>
</dbReference>
<keyword evidence="3" id="KW-1185">Reference proteome</keyword>
<feature type="repeat" description="TPR" evidence="1">
    <location>
        <begin position="140"/>
        <end position="173"/>
    </location>
</feature>
<keyword evidence="1" id="KW-0802">TPR repeat</keyword>
<dbReference type="GeneID" id="98318187"/>
<dbReference type="PANTHER" id="PTHR12558:SF13">
    <property type="entry name" value="CELL DIVISION CYCLE PROTEIN 27 HOMOLOG"/>
    <property type="match status" value="1"/>
</dbReference>
<name>A0A0R1VXB6_9LACO</name>
<dbReference type="Pfam" id="PF13431">
    <property type="entry name" value="TPR_17"/>
    <property type="match status" value="1"/>
</dbReference>
<dbReference type="AlphaFoldDB" id="A0A0R1VXB6"/>
<protein>
    <submittedName>
        <fullName evidence="2">Uncharacterized protein</fullName>
    </submittedName>
</protein>
<dbReference type="PATRIC" id="fig|1423750.3.peg.124"/>
<evidence type="ECO:0000256" key="1">
    <source>
        <dbReference type="PROSITE-ProRule" id="PRU00339"/>
    </source>
</evidence>
<comment type="caution">
    <text evidence="2">The sequence shown here is derived from an EMBL/GenBank/DDBJ whole genome shotgun (WGS) entry which is preliminary data.</text>
</comment>
<dbReference type="InterPro" id="IPR019734">
    <property type="entry name" value="TPR_rpt"/>
</dbReference>
<dbReference type="InterPro" id="IPR011990">
    <property type="entry name" value="TPR-like_helical_dom_sf"/>
</dbReference>
<reference evidence="2 3" key="1">
    <citation type="journal article" date="2015" name="Genome Announc.">
        <title>Expanding the biotechnology potential of lactobacilli through comparative genomics of 213 strains and associated genera.</title>
        <authorList>
            <person name="Sun Z."/>
            <person name="Harris H.M."/>
            <person name="McCann A."/>
            <person name="Guo C."/>
            <person name="Argimon S."/>
            <person name="Zhang W."/>
            <person name="Yang X."/>
            <person name="Jeffery I.B."/>
            <person name="Cooney J.C."/>
            <person name="Kagawa T.F."/>
            <person name="Liu W."/>
            <person name="Song Y."/>
            <person name="Salvetti E."/>
            <person name="Wrobel A."/>
            <person name="Rasinkangas P."/>
            <person name="Parkhill J."/>
            <person name="Rea M.C."/>
            <person name="O'Sullivan O."/>
            <person name="Ritari J."/>
            <person name="Douillard F.P."/>
            <person name="Paul Ross R."/>
            <person name="Yang R."/>
            <person name="Briner A.E."/>
            <person name="Felis G.E."/>
            <person name="de Vos W.M."/>
            <person name="Barrangou R."/>
            <person name="Klaenhammer T.R."/>
            <person name="Caufield P.W."/>
            <person name="Cui Y."/>
            <person name="Zhang H."/>
            <person name="O'Toole P.W."/>
        </authorList>
    </citation>
    <scope>NUCLEOTIDE SEQUENCE [LARGE SCALE GENOMIC DNA]</scope>
    <source>
        <strain evidence="2 3">DSM 18630</strain>
    </source>
</reference>
<dbReference type="STRING" id="1423750.FC89_GL000123"/>